<gene>
    <name evidence="2" type="ORF">ADK38_07505</name>
</gene>
<evidence type="ECO:0000313" key="3">
    <source>
        <dbReference type="Proteomes" id="UP000037020"/>
    </source>
</evidence>
<proteinExistence type="predicted"/>
<evidence type="ECO:0000256" key="1">
    <source>
        <dbReference type="SAM" id="MobiDB-lite"/>
    </source>
</evidence>
<keyword evidence="3" id="KW-1185">Reference proteome</keyword>
<evidence type="ECO:0000313" key="2">
    <source>
        <dbReference type="EMBL" id="KOG90652.1"/>
    </source>
</evidence>
<sequence>MVRAACVRYDLGVAARRVREIREHLEGEPHQHRVGEAARLSVARRVHGRASPSRRPQGRPWFRTRPQGAASARISPPLRFFLPAVLRFVYEHPGSPPGRRAGRKKVRVSGAIVDQRSRGAHRQERLLLCRGRSLGGVACRSEAS</sequence>
<name>A0ABR5JBE5_9ACTN</name>
<dbReference type="EMBL" id="LGUT01000616">
    <property type="protein sequence ID" value="KOG90652.1"/>
    <property type="molecule type" value="Genomic_DNA"/>
</dbReference>
<organism evidence="2 3">
    <name type="scientific">Streptomyces varsoviensis</name>
    <dbReference type="NCBI Taxonomy" id="67373"/>
    <lineage>
        <taxon>Bacteria</taxon>
        <taxon>Bacillati</taxon>
        <taxon>Actinomycetota</taxon>
        <taxon>Actinomycetes</taxon>
        <taxon>Kitasatosporales</taxon>
        <taxon>Streptomycetaceae</taxon>
        <taxon>Streptomyces</taxon>
    </lineage>
</organism>
<accession>A0ABR5JBE5</accession>
<feature type="region of interest" description="Disordered" evidence="1">
    <location>
        <begin position="44"/>
        <end position="71"/>
    </location>
</feature>
<dbReference type="Proteomes" id="UP000037020">
    <property type="component" value="Unassembled WGS sequence"/>
</dbReference>
<comment type="caution">
    <text evidence="2">The sequence shown here is derived from an EMBL/GenBank/DDBJ whole genome shotgun (WGS) entry which is preliminary data.</text>
</comment>
<protein>
    <submittedName>
        <fullName evidence="2">Uncharacterized protein</fullName>
    </submittedName>
</protein>
<reference evidence="2 3" key="1">
    <citation type="submission" date="2015-07" db="EMBL/GenBank/DDBJ databases">
        <authorList>
            <person name="Ju K.-S."/>
            <person name="Doroghazi J.R."/>
            <person name="Metcalf W.W."/>
        </authorList>
    </citation>
    <scope>NUCLEOTIDE SEQUENCE [LARGE SCALE GENOMIC DNA]</scope>
    <source>
        <strain evidence="2 3">NRRL B-3589</strain>
    </source>
</reference>